<proteinExistence type="predicted"/>
<sequence length="472" mass="53375">MKDKVCISKTFVYLTLFIGFLVGLIYFLSYINSSKKVLNSKAEGITSIPNQLAPSPSPCSRRYDYLDIYDNKIHKAKTSNIKSNTCEYRVRAYDKIGVGTAYENALTGYTCENGQFVKSKKCTPFYYGQRDIRGQKLQCYLELLGTYETNIYCKKADVNSVGDIKIGSLFYGYDNEDQNVPIYQKDSSNKKTFINWHFDIAKEPKTIEGLPGYAATRMTYVSPTLMPTFSITPASTVVQPTPLPTMAVYNSKNKCIDNSSLIQINTEPNLSSFEPADTIKITFRIANSGDCTWNTSYSLVYLAGDRLNIISVPLSVKVLPSNYVNLALGLLAPPSPGEYSSKYQLKNDSGFLFGEIFEAKIKVDLSPIEVRNCLVQGEKVYYGFYYDNGEYFISNLKKDDYFILKADTDSVISKQKDKDTIIRKVLTDKDSIIQDTSAFRNFYNDGGWAWCEPQSAGFASQVDWKFFQYLNQ</sequence>
<reference evidence="3 4" key="1">
    <citation type="journal article" date="2015" name="Nature">
        <title>rRNA introns, odd ribosomes, and small enigmatic genomes across a large radiation of phyla.</title>
        <authorList>
            <person name="Brown C.T."/>
            <person name="Hug L.A."/>
            <person name="Thomas B.C."/>
            <person name="Sharon I."/>
            <person name="Castelle C.J."/>
            <person name="Singh A."/>
            <person name="Wilkins M.J."/>
            <person name="Williams K.H."/>
            <person name="Banfield J.F."/>
        </authorList>
    </citation>
    <scope>NUCLEOTIDE SEQUENCE [LARGE SCALE GENOMIC DNA]</scope>
</reference>
<dbReference type="Pfam" id="PF16158">
    <property type="entry name" value="N_BRCA1_IG"/>
    <property type="match status" value="1"/>
</dbReference>
<dbReference type="Proteomes" id="UP000034917">
    <property type="component" value="Unassembled WGS sequence"/>
</dbReference>
<dbReference type="AlphaFoldDB" id="A0A0G0G6P0"/>
<evidence type="ECO:0000259" key="2">
    <source>
        <dbReference type="Pfam" id="PF16158"/>
    </source>
</evidence>
<dbReference type="InterPro" id="IPR013783">
    <property type="entry name" value="Ig-like_fold"/>
</dbReference>
<comment type="caution">
    <text evidence="3">The sequence shown here is derived from an EMBL/GenBank/DDBJ whole genome shotgun (WGS) entry which is preliminary data.</text>
</comment>
<keyword evidence="1" id="KW-0812">Transmembrane</keyword>
<evidence type="ECO:0000256" key="1">
    <source>
        <dbReference type="SAM" id="Phobius"/>
    </source>
</evidence>
<organism evidence="3 4">
    <name type="scientific">Candidatus Roizmanbacteria bacterium GW2011_GWC2_37_13</name>
    <dbReference type="NCBI Taxonomy" id="1618486"/>
    <lineage>
        <taxon>Bacteria</taxon>
        <taxon>Candidatus Roizmaniibacteriota</taxon>
    </lineage>
</organism>
<keyword evidence="1" id="KW-1133">Transmembrane helix</keyword>
<keyword evidence="1" id="KW-0472">Membrane</keyword>
<feature type="domain" description="Nbr1 FW" evidence="2">
    <location>
        <begin position="268"/>
        <end position="363"/>
    </location>
</feature>
<name>A0A0G0G6P0_9BACT</name>
<dbReference type="InterPro" id="IPR032350">
    <property type="entry name" value="Nbr1_FW"/>
</dbReference>
<dbReference type="EMBL" id="LBSV01000006">
    <property type="protein sequence ID" value="KKQ25712.1"/>
    <property type="molecule type" value="Genomic_DNA"/>
</dbReference>
<dbReference type="Gene3D" id="2.60.40.10">
    <property type="entry name" value="Immunoglobulins"/>
    <property type="match status" value="1"/>
</dbReference>
<feature type="transmembrane region" description="Helical" evidence="1">
    <location>
        <begin position="12"/>
        <end position="31"/>
    </location>
</feature>
<protein>
    <recommendedName>
        <fullName evidence="2">Nbr1 FW domain-containing protein</fullName>
    </recommendedName>
</protein>
<accession>A0A0G0G6P0</accession>
<evidence type="ECO:0000313" key="3">
    <source>
        <dbReference type="EMBL" id="KKQ25712.1"/>
    </source>
</evidence>
<evidence type="ECO:0000313" key="4">
    <source>
        <dbReference type="Proteomes" id="UP000034917"/>
    </source>
</evidence>
<gene>
    <name evidence="3" type="ORF">US40_C0006G0029</name>
</gene>